<comment type="caution">
    <text evidence="1">The sequence shown here is derived from an EMBL/GenBank/DDBJ whole genome shotgun (WGS) entry which is preliminary data.</text>
</comment>
<dbReference type="EMBL" id="BPLQ01003839">
    <property type="protein sequence ID" value="GIY03695.1"/>
    <property type="molecule type" value="Genomic_DNA"/>
</dbReference>
<organism evidence="1 2">
    <name type="scientific">Caerostris darwini</name>
    <dbReference type="NCBI Taxonomy" id="1538125"/>
    <lineage>
        <taxon>Eukaryota</taxon>
        <taxon>Metazoa</taxon>
        <taxon>Ecdysozoa</taxon>
        <taxon>Arthropoda</taxon>
        <taxon>Chelicerata</taxon>
        <taxon>Arachnida</taxon>
        <taxon>Araneae</taxon>
        <taxon>Araneomorphae</taxon>
        <taxon>Entelegynae</taxon>
        <taxon>Araneoidea</taxon>
        <taxon>Araneidae</taxon>
        <taxon>Caerostris</taxon>
    </lineage>
</organism>
<evidence type="ECO:0000313" key="2">
    <source>
        <dbReference type="Proteomes" id="UP001054837"/>
    </source>
</evidence>
<dbReference type="AlphaFoldDB" id="A0AAV4Q6U0"/>
<proteinExistence type="predicted"/>
<evidence type="ECO:0000313" key="1">
    <source>
        <dbReference type="EMBL" id="GIY03695.1"/>
    </source>
</evidence>
<sequence length="199" mass="22573">MNAEQRKRPRRRFGVRLNLGFWLRSSRKSWPPNRQAVRVRQQWAGLIAHDGEPACPSGPAPDMSPGLPANRSGNDGFRPQRGLAGRIFNIPPCQDGLASGGNRPPSVHHFPQMTPNAYETLFLMKFFCRCWRFRPGMRKFGRRNSGKSQTFEDFSLVLQGGQKFSHNPKSYTVMDISSHKTASRLETLVRMIVCSMALE</sequence>
<dbReference type="Proteomes" id="UP001054837">
    <property type="component" value="Unassembled WGS sequence"/>
</dbReference>
<accession>A0AAV4Q6U0</accession>
<protein>
    <submittedName>
        <fullName evidence="1">Uncharacterized protein</fullName>
    </submittedName>
</protein>
<name>A0AAV4Q6U0_9ARAC</name>
<keyword evidence="2" id="KW-1185">Reference proteome</keyword>
<gene>
    <name evidence="1" type="ORF">CDAR_526911</name>
</gene>
<reference evidence="1 2" key="1">
    <citation type="submission" date="2021-06" db="EMBL/GenBank/DDBJ databases">
        <title>Caerostris darwini draft genome.</title>
        <authorList>
            <person name="Kono N."/>
            <person name="Arakawa K."/>
        </authorList>
    </citation>
    <scope>NUCLEOTIDE SEQUENCE [LARGE SCALE GENOMIC DNA]</scope>
</reference>